<keyword evidence="4" id="KW-1185">Reference proteome</keyword>
<evidence type="ECO:0000313" key="4">
    <source>
        <dbReference type="Proteomes" id="UP001251528"/>
    </source>
</evidence>
<dbReference type="EMBL" id="JASWJB010000022">
    <property type="protein sequence ID" value="KAK2611991.1"/>
    <property type="molecule type" value="Genomic_DNA"/>
</dbReference>
<evidence type="ECO:0000256" key="1">
    <source>
        <dbReference type="SAM" id="MobiDB-lite"/>
    </source>
</evidence>
<dbReference type="Proteomes" id="UP001251528">
    <property type="component" value="Unassembled WGS sequence"/>
</dbReference>
<feature type="compositionally biased region" description="Basic and acidic residues" evidence="1">
    <location>
        <begin position="1"/>
        <end position="11"/>
    </location>
</feature>
<sequence length="325" mass="34731">MASPRSDHDDLMSQYYGSPTSTTSSVFGRTYDSSAQRDDNLPEVVEVSSPVALTNMEAEYQRRYAQHDEGESTEKLKDSAKVVVPSEHSAGDQYPQTAVSTTMVVPWDATTVGATTTKSEGGNEKALADEASGGPPKDRKIMGMRRRPFFILLAVVVVIVVAAVGGGVGGAVAATRNNTNNNNNNNHSDAAATSSMSSVTPTQTASQASSTTSSSATATPTFLNNQTTSSGNGFKFQGFSRDNYTGAATTVITEEGGTDFEFDIHSYVWLPRLTSCCISFCKNATKAGMTGWWCNERYQKQSSESFPRLFVWCGGERTDAAAKCS</sequence>
<proteinExistence type="predicted"/>
<feature type="transmembrane region" description="Helical" evidence="2">
    <location>
        <begin position="149"/>
        <end position="174"/>
    </location>
</feature>
<feature type="region of interest" description="Disordered" evidence="1">
    <location>
        <begin position="175"/>
        <end position="225"/>
    </location>
</feature>
<keyword evidence="2" id="KW-0472">Membrane</keyword>
<feature type="compositionally biased region" description="Polar residues" evidence="1">
    <location>
        <begin position="15"/>
        <end position="34"/>
    </location>
</feature>
<feature type="region of interest" description="Disordered" evidence="1">
    <location>
        <begin position="1"/>
        <end position="43"/>
    </location>
</feature>
<accession>A0AAJ0CVY9</accession>
<gene>
    <name evidence="3" type="ORF">QQS21_001956</name>
</gene>
<evidence type="ECO:0000256" key="2">
    <source>
        <dbReference type="SAM" id="Phobius"/>
    </source>
</evidence>
<feature type="compositionally biased region" description="Low complexity" evidence="1">
    <location>
        <begin position="197"/>
        <end position="221"/>
    </location>
</feature>
<organism evidence="3 4">
    <name type="scientific">Conoideocrella luteorostrata</name>
    <dbReference type="NCBI Taxonomy" id="1105319"/>
    <lineage>
        <taxon>Eukaryota</taxon>
        <taxon>Fungi</taxon>
        <taxon>Dikarya</taxon>
        <taxon>Ascomycota</taxon>
        <taxon>Pezizomycotina</taxon>
        <taxon>Sordariomycetes</taxon>
        <taxon>Hypocreomycetidae</taxon>
        <taxon>Hypocreales</taxon>
        <taxon>Clavicipitaceae</taxon>
        <taxon>Conoideocrella</taxon>
    </lineage>
</organism>
<feature type="region of interest" description="Disordered" evidence="1">
    <location>
        <begin position="114"/>
        <end position="140"/>
    </location>
</feature>
<evidence type="ECO:0008006" key="5">
    <source>
        <dbReference type="Google" id="ProtNLM"/>
    </source>
</evidence>
<keyword evidence="2" id="KW-1133">Transmembrane helix</keyword>
<dbReference type="AlphaFoldDB" id="A0AAJ0CVY9"/>
<evidence type="ECO:0000313" key="3">
    <source>
        <dbReference type="EMBL" id="KAK2611991.1"/>
    </source>
</evidence>
<protein>
    <recommendedName>
        <fullName evidence="5">Transmembrane protein</fullName>
    </recommendedName>
</protein>
<keyword evidence="2" id="KW-0812">Transmembrane</keyword>
<reference evidence="3" key="1">
    <citation type="submission" date="2023-06" db="EMBL/GenBank/DDBJ databases">
        <title>Conoideocrella luteorostrata (Hypocreales: Clavicipitaceae), a potential biocontrol fungus for elongate hemlock scale in United States Christmas tree production areas.</title>
        <authorList>
            <person name="Barrett H."/>
            <person name="Lovett B."/>
            <person name="Macias A.M."/>
            <person name="Stajich J.E."/>
            <person name="Kasson M.T."/>
        </authorList>
    </citation>
    <scope>NUCLEOTIDE SEQUENCE</scope>
    <source>
        <strain evidence="3">ARSEF 14590</strain>
    </source>
</reference>
<feature type="compositionally biased region" description="Polar residues" evidence="1">
    <location>
        <begin position="187"/>
        <end position="196"/>
    </location>
</feature>
<name>A0AAJ0CVY9_9HYPO</name>
<feature type="compositionally biased region" description="Low complexity" evidence="1">
    <location>
        <begin position="175"/>
        <end position="186"/>
    </location>
</feature>
<comment type="caution">
    <text evidence="3">The sequence shown here is derived from an EMBL/GenBank/DDBJ whole genome shotgun (WGS) entry which is preliminary data.</text>
</comment>